<dbReference type="EMBL" id="CP058579">
    <property type="protein sequence ID" value="QLG63087.1"/>
    <property type="molecule type" value="Genomic_DNA"/>
</dbReference>
<reference evidence="1 2" key="1">
    <citation type="submission" date="2020-06" db="EMBL/GenBank/DDBJ databases">
        <title>NJ-3-1, isolated from saline soil.</title>
        <authorList>
            <person name="Cui H.L."/>
            <person name="Shi X."/>
        </authorList>
    </citation>
    <scope>NUCLEOTIDE SEQUENCE [LARGE SCALE GENOMIC DNA]</scope>
    <source>
        <strain evidence="1 2">NJ-3-1</strain>
    </source>
</reference>
<dbReference type="GeneID" id="56038921"/>
<dbReference type="KEGG" id="halu:HUG12_15640"/>
<dbReference type="Proteomes" id="UP000509626">
    <property type="component" value="Chromosome"/>
</dbReference>
<dbReference type="RefSeq" id="WP_179269672.1">
    <property type="nucleotide sequence ID" value="NZ_CP058579.1"/>
</dbReference>
<sequence>MRLQNAFVGEDVPITITYEDDAGAAVDPDDTATEPTVTVVDVPEHDAESETDVVSDQLMNQNGTGDFEYVWDTSGLDAGEYRIEVTADFSTETKIVKQTILLE</sequence>
<organism evidence="1 2">
    <name type="scientific">Halorarum salinum</name>
    <dbReference type="NCBI Taxonomy" id="2743089"/>
    <lineage>
        <taxon>Archaea</taxon>
        <taxon>Methanobacteriati</taxon>
        <taxon>Methanobacteriota</taxon>
        <taxon>Stenosarchaea group</taxon>
        <taxon>Halobacteria</taxon>
        <taxon>Halobacteriales</taxon>
        <taxon>Haloferacaceae</taxon>
        <taxon>Halorarum</taxon>
    </lineage>
</organism>
<protein>
    <submittedName>
        <fullName evidence="1">Uncharacterized protein</fullName>
    </submittedName>
</protein>
<accession>A0A7D5LCC8</accession>
<keyword evidence="2" id="KW-1185">Reference proteome</keyword>
<evidence type="ECO:0000313" key="1">
    <source>
        <dbReference type="EMBL" id="QLG63087.1"/>
    </source>
</evidence>
<gene>
    <name evidence="1" type="ORF">HUG12_15640</name>
</gene>
<dbReference type="OrthoDB" id="201121at2157"/>
<dbReference type="AlphaFoldDB" id="A0A7D5LCC8"/>
<proteinExistence type="predicted"/>
<evidence type="ECO:0000313" key="2">
    <source>
        <dbReference type="Proteomes" id="UP000509626"/>
    </source>
</evidence>
<name>A0A7D5LCC8_9EURY</name>